<organism evidence="9 10">
    <name type="scientific">Chryseobacterium glaciei</name>
    <dbReference type="NCBI Taxonomy" id="1685010"/>
    <lineage>
        <taxon>Bacteria</taxon>
        <taxon>Pseudomonadati</taxon>
        <taxon>Bacteroidota</taxon>
        <taxon>Flavobacteriia</taxon>
        <taxon>Flavobacteriales</taxon>
        <taxon>Weeksellaceae</taxon>
        <taxon>Chryseobacterium group</taxon>
        <taxon>Chryseobacterium</taxon>
    </lineage>
</organism>
<keyword evidence="5 7" id="KW-1133">Transmembrane helix</keyword>
<dbReference type="Gene3D" id="3.30.240.20">
    <property type="entry name" value="bsu07140 like domains"/>
    <property type="match status" value="1"/>
</dbReference>
<dbReference type="EMBL" id="CP015199">
    <property type="protein sequence ID" value="ANF52445.1"/>
    <property type="molecule type" value="Genomic_DNA"/>
</dbReference>
<evidence type="ECO:0000313" key="10">
    <source>
        <dbReference type="Proteomes" id="UP000077824"/>
    </source>
</evidence>
<dbReference type="Pfam" id="PF04239">
    <property type="entry name" value="DUF421"/>
    <property type="match status" value="1"/>
</dbReference>
<keyword evidence="6 7" id="KW-0472">Membrane</keyword>
<reference evidence="9 10" key="1">
    <citation type="submission" date="2016-04" db="EMBL/GenBank/DDBJ databases">
        <title>Complete Genome Sequence of Chryseobacterium sp. IHBB 10212.</title>
        <authorList>
            <person name="Pal M."/>
            <person name="Swarnkar M.K."/>
            <person name="Kaushal K."/>
            <person name="Chhibber S."/>
            <person name="Singh A.K."/>
            <person name="Gulati A."/>
        </authorList>
    </citation>
    <scope>NUCLEOTIDE SEQUENCE [LARGE SCALE GENOMIC DNA]</scope>
    <source>
        <strain evidence="9 10">IHBB 10212</strain>
    </source>
</reference>
<dbReference type="PANTHER" id="PTHR34582:SF6">
    <property type="entry name" value="UPF0702 TRANSMEMBRANE PROTEIN YCAP"/>
    <property type="match status" value="1"/>
</dbReference>
<name>A0A172Y055_9FLAO</name>
<feature type="transmembrane region" description="Helical" evidence="7">
    <location>
        <begin position="41"/>
        <end position="59"/>
    </location>
</feature>
<evidence type="ECO:0000256" key="3">
    <source>
        <dbReference type="ARBA" id="ARBA00022475"/>
    </source>
</evidence>
<dbReference type="Proteomes" id="UP000077824">
    <property type="component" value="Chromosome"/>
</dbReference>
<evidence type="ECO:0000256" key="6">
    <source>
        <dbReference type="ARBA" id="ARBA00023136"/>
    </source>
</evidence>
<evidence type="ECO:0000256" key="5">
    <source>
        <dbReference type="ARBA" id="ARBA00022989"/>
    </source>
</evidence>
<feature type="transmembrane region" description="Helical" evidence="7">
    <location>
        <begin position="16"/>
        <end position="35"/>
    </location>
</feature>
<dbReference type="InterPro" id="IPR023090">
    <property type="entry name" value="UPF0702_alpha/beta_dom_sf"/>
</dbReference>
<dbReference type="KEGG" id="chh:A0O34_18815"/>
<evidence type="ECO:0000259" key="8">
    <source>
        <dbReference type="Pfam" id="PF04239"/>
    </source>
</evidence>
<keyword evidence="10" id="KW-1185">Reference proteome</keyword>
<feature type="domain" description="YetF C-terminal" evidence="8">
    <location>
        <begin position="66"/>
        <end position="141"/>
    </location>
</feature>
<dbReference type="STRING" id="1685010.A0O34_18815"/>
<accession>A0A172Y055</accession>
<sequence length="153" mass="17066">MMVAIRLFGKNQLSQLNAGDVVLLLLISNAVQNAMVGQNTSLQGGLIAALVLFAANFVVKRLMFANKSFKSFMEADPVILIKDGKVDEKALDDVKINIDELEEAIREHGVDGIKNVKLSILEVDGNISVISEDEKDKQTHYSRIKRKNKRKYH</sequence>
<keyword evidence="4 7" id="KW-0812">Transmembrane</keyword>
<evidence type="ECO:0000256" key="2">
    <source>
        <dbReference type="ARBA" id="ARBA00006448"/>
    </source>
</evidence>
<dbReference type="InterPro" id="IPR007353">
    <property type="entry name" value="DUF421"/>
</dbReference>
<dbReference type="GO" id="GO:0005886">
    <property type="term" value="C:plasma membrane"/>
    <property type="evidence" value="ECO:0007669"/>
    <property type="project" value="UniProtKB-SubCell"/>
</dbReference>
<evidence type="ECO:0000313" key="9">
    <source>
        <dbReference type="EMBL" id="ANF52445.1"/>
    </source>
</evidence>
<evidence type="ECO:0000256" key="7">
    <source>
        <dbReference type="SAM" id="Phobius"/>
    </source>
</evidence>
<comment type="similarity">
    <text evidence="2">Belongs to the UPF0702 family.</text>
</comment>
<dbReference type="PANTHER" id="PTHR34582">
    <property type="entry name" value="UPF0702 TRANSMEMBRANE PROTEIN YCAP"/>
    <property type="match status" value="1"/>
</dbReference>
<evidence type="ECO:0000256" key="4">
    <source>
        <dbReference type="ARBA" id="ARBA00022692"/>
    </source>
</evidence>
<gene>
    <name evidence="9" type="ORF">A0O34_18815</name>
</gene>
<proteinExistence type="inferred from homology"/>
<protein>
    <recommendedName>
        <fullName evidence="8">YetF C-terminal domain-containing protein</fullName>
    </recommendedName>
</protein>
<comment type="subcellular location">
    <subcellularLocation>
        <location evidence="1">Cell membrane</location>
        <topology evidence="1">Multi-pass membrane protein</topology>
    </subcellularLocation>
</comment>
<evidence type="ECO:0000256" key="1">
    <source>
        <dbReference type="ARBA" id="ARBA00004651"/>
    </source>
</evidence>
<keyword evidence="3" id="KW-1003">Cell membrane</keyword>
<dbReference type="AlphaFoldDB" id="A0A172Y055"/>